<accession>A0A8T2AAJ1</accession>
<comment type="caution">
    <text evidence="1">The sequence shown here is derived from an EMBL/GenBank/DDBJ whole genome shotgun (WGS) entry which is preliminary data.</text>
</comment>
<protein>
    <submittedName>
        <fullName evidence="1">Uncharacterized protein</fullName>
    </submittedName>
</protein>
<dbReference type="Proteomes" id="UP000694240">
    <property type="component" value="Chromosome 9"/>
</dbReference>
<name>A0A8T2AAJ1_9BRAS</name>
<evidence type="ECO:0000313" key="2">
    <source>
        <dbReference type="Proteomes" id="UP000694240"/>
    </source>
</evidence>
<gene>
    <name evidence="1" type="ORF">ISN45_Aa04g031210</name>
</gene>
<evidence type="ECO:0000313" key="1">
    <source>
        <dbReference type="EMBL" id="KAG7570533.1"/>
    </source>
</evidence>
<organism evidence="1 2">
    <name type="scientific">Arabidopsis thaliana x Arabidopsis arenosa</name>
    <dbReference type="NCBI Taxonomy" id="1240361"/>
    <lineage>
        <taxon>Eukaryota</taxon>
        <taxon>Viridiplantae</taxon>
        <taxon>Streptophyta</taxon>
        <taxon>Embryophyta</taxon>
        <taxon>Tracheophyta</taxon>
        <taxon>Spermatophyta</taxon>
        <taxon>Magnoliopsida</taxon>
        <taxon>eudicotyledons</taxon>
        <taxon>Gunneridae</taxon>
        <taxon>Pentapetalae</taxon>
        <taxon>rosids</taxon>
        <taxon>malvids</taxon>
        <taxon>Brassicales</taxon>
        <taxon>Brassicaceae</taxon>
        <taxon>Camelineae</taxon>
        <taxon>Arabidopsis</taxon>
    </lineage>
</organism>
<dbReference type="AlphaFoldDB" id="A0A8T2AAJ1"/>
<dbReference type="EMBL" id="JAEFBK010000009">
    <property type="protein sequence ID" value="KAG7570533.1"/>
    <property type="molecule type" value="Genomic_DNA"/>
</dbReference>
<reference evidence="1 2" key="1">
    <citation type="submission" date="2020-12" db="EMBL/GenBank/DDBJ databases">
        <title>Concerted genomic and epigenomic changes stabilize Arabidopsis allopolyploids.</title>
        <authorList>
            <person name="Chen Z."/>
        </authorList>
    </citation>
    <scope>NUCLEOTIDE SEQUENCE [LARGE SCALE GENOMIC DNA]</scope>
    <source>
        <strain evidence="1">Allo738</strain>
        <tissue evidence="1">Leaf</tissue>
    </source>
</reference>
<sequence length="235" mass="26865">MFSFLYSAGNKIAETFEEFGYFERDEVSNIKAKNIQGLELQLTSENLQEYDYNSIKSTCFNEEIGILYKLKYGEIGARLMYKTRPMAQFTGTLRLLGYLSGLELNSMSIVDINSQKLDKWYLGLTIIAGNASVQIRGDADKYVVSTRHRIHPRFVSLTEMNKPFLMRASLEETVAMGFEFELNPRTTLEVMVSHYQAPAFALQYQCSRDQCLIRVYSDVYSKKTGLSFAFLPSSS</sequence>
<keyword evidence="2" id="KW-1185">Reference proteome</keyword>
<proteinExistence type="predicted"/>